<reference evidence="1" key="2">
    <citation type="submission" date="2021-05" db="EMBL/GenBank/DDBJ databases">
        <authorList>
            <person name="Pain A."/>
        </authorList>
    </citation>
    <scope>NUCLEOTIDE SEQUENCE</scope>
    <source>
        <strain evidence="1">1802A</strain>
    </source>
</reference>
<sequence length="268" mass="30154">MPDCYYSYHGNTCTVIHKRPLRVPKKDYNEIYITSKAPLCVYYRRAIQLLRWQMSRCSVLCSKKFMNDNRVNYKTGVMLNRSKLIADPKERDNTSCDASLVSSALSKRHISSEDQKCKGVVLCGSGKCITKTLYVLQDIYEYVKGLLLEGHSRFGPNGLQVSCAACTNKVQVNVEARSKHGIVEKPCADCDALTNAHIEQYVKSILKVNIVTGTVTCSDDVYTYSRKKELTPAFGKFEPLGSSDADVTVKQRERWISVIRIEINIASA</sequence>
<reference evidence="1" key="1">
    <citation type="journal article" date="2014" name="Nucleic Acids Res.">
        <title>The evolutionary dynamics of variant antigen genes in Babesia reveal a history of genomic innovation underlying host-parasite interaction.</title>
        <authorList>
            <person name="Jackson A.P."/>
            <person name="Otto T.D."/>
            <person name="Darby A."/>
            <person name="Ramaprasad A."/>
            <person name="Xia D."/>
            <person name="Echaide I.E."/>
            <person name="Farber M."/>
            <person name="Gahlot S."/>
            <person name="Gamble J."/>
            <person name="Gupta D."/>
            <person name="Gupta Y."/>
            <person name="Jackson L."/>
            <person name="Malandrin L."/>
            <person name="Malas T.B."/>
            <person name="Moussa E."/>
            <person name="Nair M."/>
            <person name="Reid A.J."/>
            <person name="Sanders M."/>
            <person name="Sharma J."/>
            <person name="Tracey A."/>
            <person name="Quail M.A."/>
            <person name="Weir W."/>
            <person name="Wastling J.M."/>
            <person name="Hall N."/>
            <person name="Willadsen P."/>
            <person name="Lingelbach K."/>
            <person name="Shiels B."/>
            <person name="Tait A."/>
            <person name="Berriman M."/>
            <person name="Allred D.R."/>
            <person name="Pain A."/>
        </authorList>
    </citation>
    <scope>NUCLEOTIDE SEQUENCE</scope>
    <source>
        <strain evidence="1">1802A</strain>
    </source>
</reference>
<evidence type="ECO:0000313" key="2">
    <source>
        <dbReference type="Proteomes" id="UP001195914"/>
    </source>
</evidence>
<name>A0AAD9GDM2_BABDI</name>
<comment type="caution">
    <text evidence="1">The sequence shown here is derived from an EMBL/GenBank/DDBJ whole genome shotgun (WGS) entry which is preliminary data.</text>
</comment>
<keyword evidence="2" id="KW-1185">Reference proteome</keyword>
<dbReference type="Proteomes" id="UP001195914">
    <property type="component" value="Unassembled WGS sequence"/>
</dbReference>
<accession>A0AAD9GDM2</accession>
<organism evidence="1 2">
    <name type="scientific">Babesia divergens</name>
    <dbReference type="NCBI Taxonomy" id="32595"/>
    <lineage>
        <taxon>Eukaryota</taxon>
        <taxon>Sar</taxon>
        <taxon>Alveolata</taxon>
        <taxon>Apicomplexa</taxon>
        <taxon>Aconoidasida</taxon>
        <taxon>Piroplasmida</taxon>
        <taxon>Babesiidae</taxon>
        <taxon>Babesia</taxon>
    </lineage>
</organism>
<gene>
    <name evidence="1" type="ORF">X943_003671</name>
</gene>
<dbReference type="AlphaFoldDB" id="A0AAD9GDM2"/>
<evidence type="ECO:0000313" key="1">
    <source>
        <dbReference type="EMBL" id="KAK1936467.1"/>
    </source>
</evidence>
<protein>
    <submittedName>
        <fullName evidence="1">Uncharacterized protein</fullName>
    </submittedName>
</protein>
<dbReference type="EMBL" id="JAHBMH010000044">
    <property type="protein sequence ID" value="KAK1936467.1"/>
    <property type="molecule type" value="Genomic_DNA"/>
</dbReference>
<proteinExistence type="predicted"/>